<evidence type="ECO:0000256" key="1">
    <source>
        <dbReference type="ARBA" id="ARBA00022475"/>
    </source>
</evidence>
<dbReference type="SUPFAM" id="SSF53448">
    <property type="entry name" value="Nucleotide-diphospho-sugar transferases"/>
    <property type="match status" value="1"/>
</dbReference>
<keyword evidence="7" id="KW-0472">Membrane</keyword>
<evidence type="ECO:0000256" key="7">
    <source>
        <dbReference type="ARBA" id="ARBA00023136"/>
    </source>
</evidence>
<organism evidence="9 10">
    <name type="scientific">Candidatus Gottesmanbacteria bacterium RIFCSPHIGHO2_02_FULL_39_11</name>
    <dbReference type="NCBI Taxonomy" id="1798382"/>
    <lineage>
        <taxon>Bacteria</taxon>
        <taxon>Candidatus Gottesmaniibacteriota</taxon>
    </lineage>
</organism>
<evidence type="ECO:0000313" key="10">
    <source>
        <dbReference type="Proteomes" id="UP000176923"/>
    </source>
</evidence>
<evidence type="ECO:0000256" key="5">
    <source>
        <dbReference type="ARBA" id="ARBA00022985"/>
    </source>
</evidence>
<dbReference type="Gene3D" id="3.90.550.10">
    <property type="entry name" value="Spore Coat Polysaccharide Biosynthesis Protein SpsA, Chain A"/>
    <property type="match status" value="1"/>
</dbReference>
<evidence type="ECO:0000256" key="2">
    <source>
        <dbReference type="ARBA" id="ARBA00022676"/>
    </source>
</evidence>
<dbReference type="InterPro" id="IPR029044">
    <property type="entry name" value="Nucleotide-diphossugar_trans"/>
</dbReference>
<reference evidence="9 10" key="1">
    <citation type="journal article" date="2016" name="Nat. Commun.">
        <title>Thousands of microbial genomes shed light on interconnected biogeochemical processes in an aquifer system.</title>
        <authorList>
            <person name="Anantharaman K."/>
            <person name="Brown C.T."/>
            <person name="Hug L.A."/>
            <person name="Sharon I."/>
            <person name="Castelle C.J."/>
            <person name="Probst A.J."/>
            <person name="Thomas B.C."/>
            <person name="Singh A."/>
            <person name="Wilkins M.J."/>
            <person name="Karaoz U."/>
            <person name="Brodie E.L."/>
            <person name="Williams K.H."/>
            <person name="Hubbard S.S."/>
            <person name="Banfield J.F."/>
        </authorList>
    </citation>
    <scope>NUCLEOTIDE SEQUENCE [LARGE SCALE GENOMIC DNA]</scope>
</reference>
<keyword evidence="1" id="KW-1003">Cell membrane</keyword>
<keyword evidence="3" id="KW-0808">Transferase</keyword>
<dbReference type="InterPro" id="IPR001173">
    <property type="entry name" value="Glyco_trans_2-like"/>
</dbReference>
<dbReference type="EMBL" id="MFJL01000035">
    <property type="protein sequence ID" value="OGG13472.1"/>
    <property type="molecule type" value="Genomic_DNA"/>
</dbReference>
<evidence type="ECO:0000259" key="8">
    <source>
        <dbReference type="Pfam" id="PF00535"/>
    </source>
</evidence>
<protein>
    <recommendedName>
        <fullName evidence="8">Glycosyltransferase 2-like domain-containing protein</fullName>
    </recommendedName>
</protein>
<evidence type="ECO:0000256" key="3">
    <source>
        <dbReference type="ARBA" id="ARBA00022679"/>
    </source>
</evidence>
<dbReference type="STRING" id="1798382.A3D77_07910"/>
<keyword evidence="2" id="KW-0328">Glycosyltransferase</keyword>
<dbReference type="Proteomes" id="UP000176923">
    <property type="component" value="Unassembled WGS sequence"/>
</dbReference>
<dbReference type="GO" id="GO:0005886">
    <property type="term" value="C:plasma membrane"/>
    <property type="evidence" value="ECO:0007669"/>
    <property type="project" value="TreeGrafter"/>
</dbReference>
<dbReference type="GO" id="GO:0016757">
    <property type="term" value="F:glycosyltransferase activity"/>
    <property type="evidence" value="ECO:0007669"/>
    <property type="project" value="UniProtKB-KW"/>
</dbReference>
<feature type="domain" description="Glycosyltransferase 2-like" evidence="8">
    <location>
        <begin position="4"/>
        <end position="170"/>
    </location>
</feature>
<keyword evidence="6" id="KW-1133">Transmembrane helix</keyword>
<evidence type="ECO:0000256" key="6">
    <source>
        <dbReference type="ARBA" id="ARBA00022989"/>
    </source>
</evidence>
<dbReference type="InterPro" id="IPR050256">
    <property type="entry name" value="Glycosyltransferase_2"/>
</dbReference>
<accession>A0A1F5ZN00</accession>
<keyword evidence="4" id="KW-0812">Transmembrane</keyword>
<dbReference type="Pfam" id="PF00535">
    <property type="entry name" value="Glycos_transf_2"/>
    <property type="match status" value="1"/>
</dbReference>
<evidence type="ECO:0000313" key="9">
    <source>
        <dbReference type="EMBL" id="OGG13472.1"/>
    </source>
</evidence>
<dbReference type="AlphaFoldDB" id="A0A1F5ZN00"/>
<dbReference type="CDD" id="cd04179">
    <property type="entry name" value="DPM_DPG-synthase_like"/>
    <property type="match status" value="1"/>
</dbReference>
<dbReference type="PANTHER" id="PTHR48090:SF3">
    <property type="entry name" value="UNDECAPRENYL-PHOSPHATE 4-DEOXY-4-FORMAMIDO-L-ARABINOSE TRANSFERASE"/>
    <property type="match status" value="1"/>
</dbReference>
<proteinExistence type="predicted"/>
<dbReference type="PANTHER" id="PTHR48090">
    <property type="entry name" value="UNDECAPRENYL-PHOSPHATE 4-DEOXY-4-FORMAMIDO-L-ARABINOSE TRANSFERASE-RELATED"/>
    <property type="match status" value="1"/>
</dbReference>
<gene>
    <name evidence="9" type="ORF">A3D77_07910</name>
</gene>
<sequence length="249" mass="28541">MKLSVIIPARNEEAVIGKMIRMLLLVYGSYIHEMIVVDDGSTDTTPVILSKLAKQYKKVKVIRRKPPHGVGLALRAGLKAGSHNATHILTMDADFIRNVPDLEDFFSKIRFYDGLIGSRYGEKNRLIRYPIVKKVCNRGFHFLINICYGIKRSDLTNNFKLYKKEVFDAITLKSDDYAINAETGLYPILLGYRIGEIPVTWFAREREMGQSKFQLLHVLPGYAAVLIRALDYSKICRIPAIRFFRRLVK</sequence>
<keyword evidence="5" id="KW-0448">Lipopolysaccharide biosynthesis</keyword>
<dbReference type="GO" id="GO:0009103">
    <property type="term" value="P:lipopolysaccharide biosynthetic process"/>
    <property type="evidence" value="ECO:0007669"/>
    <property type="project" value="UniProtKB-KW"/>
</dbReference>
<name>A0A1F5ZN00_9BACT</name>
<evidence type="ECO:0000256" key="4">
    <source>
        <dbReference type="ARBA" id="ARBA00022692"/>
    </source>
</evidence>
<comment type="caution">
    <text evidence="9">The sequence shown here is derived from an EMBL/GenBank/DDBJ whole genome shotgun (WGS) entry which is preliminary data.</text>
</comment>